<accession>A0ABV6SAV6</accession>
<comment type="caution">
    <text evidence="1">The sequence shown here is derived from an EMBL/GenBank/DDBJ whole genome shotgun (WGS) entry which is preliminary data.</text>
</comment>
<organism evidence="1 2">
    <name type="scientific">Novosphingobium clariflavum</name>
    <dbReference type="NCBI Taxonomy" id="2029884"/>
    <lineage>
        <taxon>Bacteria</taxon>
        <taxon>Pseudomonadati</taxon>
        <taxon>Pseudomonadota</taxon>
        <taxon>Alphaproteobacteria</taxon>
        <taxon>Sphingomonadales</taxon>
        <taxon>Sphingomonadaceae</taxon>
        <taxon>Novosphingobium</taxon>
    </lineage>
</organism>
<protein>
    <recommendedName>
        <fullName evidence="3">Tail fiber protein</fullName>
    </recommendedName>
</protein>
<reference evidence="1 2" key="1">
    <citation type="submission" date="2024-09" db="EMBL/GenBank/DDBJ databases">
        <authorList>
            <person name="Sun Q."/>
            <person name="Mori K."/>
        </authorList>
    </citation>
    <scope>NUCLEOTIDE SEQUENCE [LARGE SCALE GENOMIC DNA]</scope>
    <source>
        <strain evidence="1 2">CICC 11035S</strain>
    </source>
</reference>
<sequence length="222" mass="22711">MHRIDSNGAVDGKWQAGNPAIGQKATQIPADWMNAIQEALCYVIETAGITLEKGDDSQLYDAIIALLEGIVGDGGGAVPTTRKVLAAGLASGGGDLVADRTITVTKASAAEVTSQTRDDVAVTPLGLAGLVGLSVSGTAWIIKIGSVVMQVFDGVAQANTTTIISLPQAYTENNRGAWANGGSSDNDAQDNGPWVNGRGLTTVSVYSSIDAARSVQILSIGK</sequence>
<dbReference type="Proteomes" id="UP001589858">
    <property type="component" value="Unassembled WGS sequence"/>
</dbReference>
<name>A0ABV6SAV6_9SPHN</name>
<gene>
    <name evidence="1" type="ORF">ACFFF8_17525</name>
</gene>
<evidence type="ECO:0000313" key="2">
    <source>
        <dbReference type="Proteomes" id="UP001589858"/>
    </source>
</evidence>
<evidence type="ECO:0008006" key="3">
    <source>
        <dbReference type="Google" id="ProtNLM"/>
    </source>
</evidence>
<dbReference type="RefSeq" id="WP_267223815.1">
    <property type="nucleotide sequence ID" value="NZ_JAPCWC010000028.1"/>
</dbReference>
<keyword evidence="2" id="KW-1185">Reference proteome</keyword>
<proteinExistence type="predicted"/>
<dbReference type="EMBL" id="JBHLTM010000067">
    <property type="protein sequence ID" value="MFC0686388.1"/>
    <property type="molecule type" value="Genomic_DNA"/>
</dbReference>
<evidence type="ECO:0000313" key="1">
    <source>
        <dbReference type="EMBL" id="MFC0686388.1"/>
    </source>
</evidence>